<sequence>MSDSDDYFSDDIVLDDQTLAVLDAEESKFKRSLSSQLTVEDDPPPAKRQKTASGWQLGRNLKRTDTLDDMDDLPEISVRTDGTYDVQPSTANAISQTRASVDPAVSKQPVSTSNCVPVSRGSVPPPRGRGPFASGINYGAPPGNRSSESSRHASVARSSRPSPVSRGHSAQPPPPNADHANESPISAQLELLRRQMDEVRCFLRPGRLVYAYQYSMYIFSSFVTKI</sequence>
<gene>
    <name evidence="1" type="ORF">BV22DRAFT_427678</name>
</gene>
<reference evidence="1" key="1">
    <citation type="journal article" date="2021" name="New Phytol.">
        <title>Evolutionary innovations through gain and loss of genes in the ectomycorrhizal Boletales.</title>
        <authorList>
            <person name="Wu G."/>
            <person name="Miyauchi S."/>
            <person name="Morin E."/>
            <person name="Kuo A."/>
            <person name="Drula E."/>
            <person name="Varga T."/>
            <person name="Kohler A."/>
            <person name="Feng B."/>
            <person name="Cao Y."/>
            <person name="Lipzen A."/>
            <person name="Daum C."/>
            <person name="Hundley H."/>
            <person name="Pangilinan J."/>
            <person name="Johnson J."/>
            <person name="Barry K."/>
            <person name="LaButti K."/>
            <person name="Ng V."/>
            <person name="Ahrendt S."/>
            <person name="Min B."/>
            <person name="Choi I.G."/>
            <person name="Park H."/>
            <person name="Plett J.M."/>
            <person name="Magnuson J."/>
            <person name="Spatafora J.W."/>
            <person name="Nagy L.G."/>
            <person name="Henrissat B."/>
            <person name="Grigoriev I.V."/>
            <person name="Yang Z.L."/>
            <person name="Xu J."/>
            <person name="Martin F.M."/>
        </authorList>
    </citation>
    <scope>NUCLEOTIDE SEQUENCE</scope>
    <source>
        <strain evidence="1">KUC20120723A-06</strain>
    </source>
</reference>
<evidence type="ECO:0000313" key="2">
    <source>
        <dbReference type="Proteomes" id="UP000790709"/>
    </source>
</evidence>
<dbReference type="EMBL" id="MU266400">
    <property type="protein sequence ID" value="KAH7925537.1"/>
    <property type="molecule type" value="Genomic_DNA"/>
</dbReference>
<evidence type="ECO:0000313" key="1">
    <source>
        <dbReference type="EMBL" id="KAH7925537.1"/>
    </source>
</evidence>
<keyword evidence="2" id="KW-1185">Reference proteome</keyword>
<name>A0ACB8BIJ5_9AGAM</name>
<dbReference type="Proteomes" id="UP000790709">
    <property type="component" value="Unassembled WGS sequence"/>
</dbReference>
<organism evidence="1 2">
    <name type="scientific">Leucogyrophana mollusca</name>
    <dbReference type="NCBI Taxonomy" id="85980"/>
    <lineage>
        <taxon>Eukaryota</taxon>
        <taxon>Fungi</taxon>
        <taxon>Dikarya</taxon>
        <taxon>Basidiomycota</taxon>
        <taxon>Agaricomycotina</taxon>
        <taxon>Agaricomycetes</taxon>
        <taxon>Agaricomycetidae</taxon>
        <taxon>Boletales</taxon>
        <taxon>Boletales incertae sedis</taxon>
        <taxon>Leucogyrophana</taxon>
    </lineage>
</organism>
<accession>A0ACB8BIJ5</accession>
<comment type="caution">
    <text evidence="1">The sequence shown here is derived from an EMBL/GenBank/DDBJ whole genome shotgun (WGS) entry which is preliminary data.</text>
</comment>
<proteinExistence type="predicted"/>
<protein>
    <submittedName>
        <fullName evidence="1">Uncharacterized protein</fullName>
    </submittedName>
</protein>